<evidence type="ECO:0000313" key="15">
    <source>
        <dbReference type="EnsemblProtists" id="PYU1_T007040"/>
    </source>
</evidence>
<evidence type="ECO:0000256" key="4">
    <source>
        <dbReference type="ARBA" id="ARBA00022673"/>
    </source>
</evidence>
<dbReference type="Pfam" id="PF00520">
    <property type="entry name" value="Ion_trans"/>
    <property type="match status" value="2"/>
</dbReference>
<feature type="transmembrane region" description="Helical" evidence="13">
    <location>
        <begin position="46"/>
        <end position="66"/>
    </location>
</feature>
<evidence type="ECO:0000256" key="5">
    <source>
        <dbReference type="ARBA" id="ARBA00022692"/>
    </source>
</evidence>
<dbReference type="GO" id="GO:0005891">
    <property type="term" value="C:voltage-gated calcium channel complex"/>
    <property type="evidence" value="ECO:0007669"/>
    <property type="project" value="TreeGrafter"/>
</dbReference>
<dbReference type="InterPro" id="IPR027359">
    <property type="entry name" value="Volt_channel_dom_sf"/>
</dbReference>
<dbReference type="STRING" id="431595.K3WPZ8"/>
<keyword evidence="4" id="KW-0107">Calcium channel</keyword>
<feature type="transmembrane region" description="Helical" evidence="13">
    <location>
        <begin position="262"/>
        <end position="283"/>
    </location>
</feature>
<evidence type="ECO:0000256" key="8">
    <source>
        <dbReference type="ARBA" id="ARBA00022989"/>
    </source>
</evidence>
<keyword evidence="6" id="KW-0106">Calcium</keyword>
<dbReference type="SUPFAM" id="SSF81324">
    <property type="entry name" value="Voltage-gated potassium channels"/>
    <property type="match status" value="2"/>
</dbReference>
<reference evidence="15" key="3">
    <citation type="submission" date="2015-02" db="UniProtKB">
        <authorList>
            <consortium name="EnsemblProtists"/>
        </authorList>
    </citation>
    <scope>IDENTIFICATION</scope>
    <source>
        <strain evidence="15">DAOM BR144</strain>
    </source>
</reference>
<dbReference type="EMBL" id="GL376560">
    <property type="status" value="NOT_ANNOTATED_CDS"/>
    <property type="molecule type" value="Genomic_DNA"/>
</dbReference>
<dbReference type="VEuPathDB" id="FungiDB:PYU1_G007025"/>
<keyword evidence="8 13" id="KW-1133">Transmembrane helix</keyword>
<proteinExistence type="predicted"/>
<dbReference type="Proteomes" id="UP000019132">
    <property type="component" value="Unassembled WGS sequence"/>
</dbReference>
<organism evidence="15 16">
    <name type="scientific">Globisporangium ultimum (strain ATCC 200006 / CBS 805.95 / DAOM BR144)</name>
    <name type="common">Pythium ultimum</name>
    <dbReference type="NCBI Taxonomy" id="431595"/>
    <lineage>
        <taxon>Eukaryota</taxon>
        <taxon>Sar</taxon>
        <taxon>Stramenopiles</taxon>
        <taxon>Oomycota</taxon>
        <taxon>Peronosporomycetes</taxon>
        <taxon>Pythiales</taxon>
        <taxon>Pythiaceae</taxon>
        <taxon>Globisporangium</taxon>
    </lineage>
</organism>
<dbReference type="HOGENOM" id="CLU_007478_1_0_1"/>
<dbReference type="InParanoid" id="K3WPZ8"/>
<keyword evidence="10 13" id="KW-0472">Membrane</keyword>
<dbReference type="InterPro" id="IPR050599">
    <property type="entry name" value="VDCC_alpha-1_subunit"/>
</dbReference>
<keyword evidence="9" id="KW-0406">Ion transport</keyword>
<feature type="domain" description="Ion transport" evidence="14">
    <location>
        <begin position="2"/>
        <end position="213"/>
    </location>
</feature>
<dbReference type="PANTHER" id="PTHR45628:SF7">
    <property type="entry name" value="VOLTAGE-DEPENDENT CALCIUM CHANNEL TYPE A SUBUNIT ALPHA-1"/>
    <property type="match status" value="1"/>
</dbReference>
<evidence type="ECO:0000256" key="10">
    <source>
        <dbReference type="ARBA" id="ARBA00023136"/>
    </source>
</evidence>
<evidence type="ECO:0000259" key="14">
    <source>
        <dbReference type="Pfam" id="PF00520"/>
    </source>
</evidence>
<evidence type="ECO:0000256" key="12">
    <source>
        <dbReference type="ARBA" id="ARBA00023303"/>
    </source>
</evidence>
<evidence type="ECO:0000256" key="3">
    <source>
        <dbReference type="ARBA" id="ARBA00022568"/>
    </source>
</evidence>
<evidence type="ECO:0000256" key="7">
    <source>
        <dbReference type="ARBA" id="ARBA00022882"/>
    </source>
</evidence>
<dbReference type="Gene3D" id="1.20.120.350">
    <property type="entry name" value="Voltage-gated potassium channels. Chain C"/>
    <property type="match status" value="1"/>
</dbReference>
<keyword evidence="12" id="KW-0407">Ion channel</keyword>
<feature type="transmembrane region" description="Helical" evidence="13">
    <location>
        <begin position="364"/>
        <end position="387"/>
    </location>
</feature>
<dbReference type="InterPro" id="IPR005821">
    <property type="entry name" value="Ion_trans_dom"/>
</dbReference>
<dbReference type="PANTHER" id="PTHR45628">
    <property type="entry name" value="VOLTAGE-DEPENDENT CALCIUM CHANNEL TYPE A SUBUNIT ALPHA-1"/>
    <property type="match status" value="1"/>
</dbReference>
<dbReference type="eggNOG" id="KOG2301">
    <property type="taxonomic scope" value="Eukaryota"/>
</dbReference>
<keyword evidence="16" id="KW-1185">Reference proteome</keyword>
<name>K3WPZ8_GLOUD</name>
<reference evidence="16" key="2">
    <citation type="submission" date="2010-04" db="EMBL/GenBank/DDBJ databases">
        <authorList>
            <person name="Buell R."/>
            <person name="Hamilton J."/>
            <person name="Hostetler J."/>
        </authorList>
    </citation>
    <scope>NUCLEOTIDE SEQUENCE [LARGE SCALE GENOMIC DNA]</scope>
    <source>
        <strain evidence="16">DAOM:BR144</strain>
    </source>
</reference>
<dbReference type="EnsemblProtists" id="PYU1_T007040">
    <property type="protein sequence ID" value="PYU1_T007040"/>
    <property type="gene ID" value="PYU1_G007025"/>
</dbReference>
<keyword evidence="2" id="KW-0813">Transport</keyword>
<keyword evidence="7" id="KW-0851">Voltage-gated channel</keyword>
<comment type="subcellular location">
    <subcellularLocation>
        <location evidence="1">Membrane</location>
        <topology evidence="1">Multi-pass membrane protein</topology>
    </subcellularLocation>
</comment>
<dbReference type="AlphaFoldDB" id="K3WPZ8"/>
<keyword evidence="5 13" id="KW-0812">Transmembrane</keyword>
<dbReference type="GO" id="GO:0098703">
    <property type="term" value="P:calcium ion import across plasma membrane"/>
    <property type="evidence" value="ECO:0007669"/>
    <property type="project" value="TreeGrafter"/>
</dbReference>
<evidence type="ECO:0000256" key="2">
    <source>
        <dbReference type="ARBA" id="ARBA00022448"/>
    </source>
</evidence>
<evidence type="ECO:0000256" key="9">
    <source>
        <dbReference type="ARBA" id="ARBA00023065"/>
    </source>
</evidence>
<dbReference type="OMA" id="KEICHIT"/>
<evidence type="ECO:0000256" key="6">
    <source>
        <dbReference type="ARBA" id="ARBA00022837"/>
    </source>
</evidence>
<keyword evidence="11" id="KW-0325">Glycoprotein</keyword>
<evidence type="ECO:0000256" key="13">
    <source>
        <dbReference type="SAM" id="Phobius"/>
    </source>
</evidence>
<accession>K3WPZ8</accession>
<dbReference type="Gene3D" id="1.10.287.70">
    <property type="match status" value="2"/>
</dbReference>
<feature type="domain" description="Ion transport" evidence="14">
    <location>
        <begin position="262"/>
        <end position="424"/>
    </location>
</feature>
<feature type="transmembrane region" description="Helical" evidence="13">
    <location>
        <begin position="295"/>
        <end position="314"/>
    </location>
</feature>
<feature type="transmembrane region" description="Helical" evidence="13">
    <location>
        <begin position="326"/>
        <end position="344"/>
    </location>
</feature>
<feature type="transmembrane region" description="Helical" evidence="13">
    <location>
        <begin position="180"/>
        <end position="204"/>
    </location>
</feature>
<dbReference type="GO" id="GO:0008331">
    <property type="term" value="F:high voltage-gated calcium channel activity"/>
    <property type="evidence" value="ECO:0007669"/>
    <property type="project" value="TreeGrafter"/>
</dbReference>
<evidence type="ECO:0000256" key="11">
    <source>
        <dbReference type="ARBA" id="ARBA00023180"/>
    </source>
</evidence>
<evidence type="ECO:0000313" key="16">
    <source>
        <dbReference type="Proteomes" id="UP000019132"/>
    </source>
</evidence>
<protein>
    <recommendedName>
        <fullName evidence="14">Ion transport domain-containing protein</fullName>
    </recommendedName>
</protein>
<sequence length="425" mass="48067">MDPWNWVDFIIVFAALWPQFLGSQTSRRMTNRNPGMKLVVNSLCASIPQILNVLALLLLTIFNILVVNNFKGKLYSCNNSRRAARAHHAPRMWSNLTTTEQAWFDPLVAQAYAAFSQQHTLGRSSETLTSHMFCGFDNVLSGRLTFFEISTTEDWVTLMLASVDATEIDMHPIANYRESWTLFSIAFIFFGSSFIIQLFIGVVIENFNKMKEKLDGTYLLSGSQREWLMISTAIFNLGPMYERKTPRSRLRKLYFRVTQSPTLETITMGCILLNTFIMALTYFGQENLYCGVINYLSYFFGIVFTIEAAIKIIGLGRYYWKESWNIFDFSVALGSLIGNLVRVARLIKLIQTAPSLRQLVNTLLITLPSLVSIDGLLSLIFFIYAALGVQLFAKVKMGDLVTPTTNFQSIGIAMSTLICSATGER</sequence>
<evidence type="ECO:0000256" key="1">
    <source>
        <dbReference type="ARBA" id="ARBA00004141"/>
    </source>
</evidence>
<keyword evidence="3" id="KW-0109">Calcium transport</keyword>
<reference evidence="16" key="1">
    <citation type="journal article" date="2010" name="Genome Biol.">
        <title>Genome sequence of the necrotrophic plant pathogen Pythium ultimum reveals original pathogenicity mechanisms and effector repertoire.</title>
        <authorList>
            <person name="Levesque C.A."/>
            <person name="Brouwer H."/>
            <person name="Cano L."/>
            <person name="Hamilton J.P."/>
            <person name="Holt C."/>
            <person name="Huitema E."/>
            <person name="Raffaele S."/>
            <person name="Robideau G.P."/>
            <person name="Thines M."/>
            <person name="Win J."/>
            <person name="Zerillo M.M."/>
            <person name="Beakes G.W."/>
            <person name="Boore J.L."/>
            <person name="Busam D."/>
            <person name="Dumas B."/>
            <person name="Ferriera S."/>
            <person name="Fuerstenberg S.I."/>
            <person name="Gachon C.M."/>
            <person name="Gaulin E."/>
            <person name="Govers F."/>
            <person name="Grenville-Briggs L."/>
            <person name="Horner N."/>
            <person name="Hostetler J."/>
            <person name="Jiang R.H."/>
            <person name="Johnson J."/>
            <person name="Krajaejun T."/>
            <person name="Lin H."/>
            <person name="Meijer H.J."/>
            <person name="Moore B."/>
            <person name="Morris P."/>
            <person name="Phuntmart V."/>
            <person name="Puiu D."/>
            <person name="Shetty J."/>
            <person name="Stajich J.E."/>
            <person name="Tripathy S."/>
            <person name="Wawra S."/>
            <person name="van West P."/>
            <person name="Whitty B.R."/>
            <person name="Coutinho P.M."/>
            <person name="Henrissat B."/>
            <person name="Martin F."/>
            <person name="Thomas P.D."/>
            <person name="Tyler B.M."/>
            <person name="De Vries R.P."/>
            <person name="Kamoun S."/>
            <person name="Yandell M."/>
            <person name="Tisserat N."/>
            <person name="Buell C.R."/>
        </authorList>
    </citation>
    <scope>NUCLEOTIDE SEQUENCE</scope>
    <source>
        <strain evidence="16">DAOM:BR144</strain>
    </source>
</reference>